<dbReference type="InterPro" id="IPR015795">
    <property type="entry name" value="Pyrv_Knase_C"/>
</dbReference>
<evidence type="ECO:0000313" key="18">
    <source>
        <dbReference type="Proteomes" id="UP000509443"/>
    </source>
</evidence>
<dbReference type="NCBIfam" id="TIGR01064">
    <property type="entry name" value="pyruv_kin"/>
    <property type="match status" value="1"/>
</dbReference>
<dbReference type="SUPFAM" id="SSF50800">
    <property type="entry name" value="PK beta-barrel domain-like"/>
    <property type="match status" value="1"/>
</dbReference>
<dbReference type="Proteomes" id="UP000509443">
    <property type="component" value="Chromosome"/>
</dbReference>
<dbReference type="SUPFAM" id="SSF51621">
    <property type="entry name" value="Phosphoenolpyruvate/pyruvate domain"/>
    <property type="match status" value="1"/>
</dbReference>
<dbReference type="RefSeq" id="WP_005866777.1">
    <property type="nucleotide sequence ID" value="NZ_CACVBB010000001.1"/>
</dbReference>
<dbReference type="EC" id="2.7.1.40" evidence="4 13"/>
<dbReference type="InterPro" id="IPR015813">
    <property type="entry name" value="Pyrv/PenolPyrv_kinase-like_dom"/>
</dbReference>
<dbReference type="Gene3D" id="3.40.1380.20">
    <property type="entry name" value="Pyruvate kinase, C-terminal domain"/>
    <property type="match status" value="1"/>
</dbReference>
<evidence type="ECO:0000256" key="12">
    <source>
        <dbReference type="ARBA" id="ARBA00023317"/>
    </source>
</evidence>
<evidence type="ECO:0000256" key="4">
    <source>
        <dbReference type="ARBA" id="ARBA00012142"/>
    </source>
</evidence>
<feature type="domain" description="Pyruvate kinase C-terminal" evidence="16">
    <location>
        <begin position="355"/>
        <end position="467"/>
    </location>
</feature>
<keyword evidence="12 17" id="KW-0670">Pyruvate</keyword>
<dbReference type="SUPFAM" id="SSF52935">
    <property type="entry name" value="PK C-terminal domain-like"/>
    <property type="match status" value="1"/>
</dbReference>
<evidence type="ECO:0000256" key="10">
    <source>
        <dbReference type="ARBA" id="ARBA00022842"/>
    </source>
</evidence>
<evidence type="ECO:0000256" key="3">
    <source>
        <dbReference type="ARBA" id="ARBA00008663"/>
    </source>
</evidence>
<evidence type="ECO:0000256" key="8">
    <source>
        <dbReference type="ARBA" id="ARBA00022777"/>
    </source>
</evidence>
<gene>
    <name evidence="17" type="primary">pyk</name>
    <name evidence="17" type="ORF">HWV54_03225</name>
</gene>
<keyword evidence="9" id="KW-0067">ATP-binding</keyword>
<keyword evidence="7" id="KW-0547">Nucleotide-binding</keyword>
<evidence type="ECO:0000256" key="11">
    <source>
        <dbReference type="ARBA" id="ARBA00023152"/>
    </source>
</evidence>
<dbReference type="Gene3D" id="3.20.20.60">
    <property type="entry name" value="Phosphoenolpyruvate-binding domains"/>
    <property type="match status" value="1"/>
</dbReference>
<keyword evidence="6" id="KW-0479">Metal-binding</keyword>
<comment type="pathway">
    <text evidence="2 14">Carbohydrate degradation; glycolysis; pyruvate from D-glyceraldehyde 3-phosphate: step 5/5.</text>
</comment>
<feature type="domain" description="Pyruvate kinase barrel" evidence="15">
    <location>
        <begin position="5"/>
        <end position="322"/>
    </location>
</feature>
<evidence type="ECO:0000256" key="13">
    <source>
        <dbReference type="NCBIfam" id="TIGR01064"/>
    </source>
</evidence>
<reference evidence="17 18" key="1">
    <citation type="submission" date="2020-06" db="EMBL/GenBank/DDBJ databases">
        <title>Complete closed genome sequence of Bartonella alsatica CIP 105477.</title>
        <authorList>
            <person name="Thibau A."/>
            <person name="Schultze T.G."/>
            <person name="Kempf V.A.J."/>
        </authorList>
    </citation>
    <scope>NUCLEOTIDE SEQUENCE [LARGE SCALE GENOMIC DNA]</scope>
    <source>
        <strain evidence="17 18">CIP 105477</strain>
    </source>
</reference>
<dbReference type="PROSITE" id="PS00110">
    <property type="entry name" value="PYRUVATE_KINASE"/>
    <property type="match status" value="1"/>
</dbReference>
<dbReference type="Pfam" id="PF00224">
    <property type="entry name" value="PK"/>
    <property type="match status" value="1"/>
</dbReference>
<evidence type="ECO:0000256" key="6">
    <source>
        <dbReference type="ARBA" id="ARBA00022723"/>
    </source>
</evidence>
<keyword evidence="5 14" id="KW-0808">Transferase</keyword>
<comment type="catalytic activity">
    <reaction evidence="14">
        <text>pyruvate + ATP = phosphoenolpyruvate + ADP + H(+)</text>
        <dbReference type="Rhea" id="RHEA:18157"/>
        <dbReference type="ChEBI" id="CHEBI:15361"/>
        <dbReference type="ChEBI" id="CHEBI:15378"/>
        <dbReference type="ChEBI" id="CHEBI:30616"/>
        <dbReference type="ChEBI" id="CHEBI:58702"/>
        <dbReference type="ChEBI" id="CHEBI:456216"/>
        <dbReference type="EC" id="2.7.1.40"/>
    </reaction>
</comment>
<evidence type="ECO:0000256" key="2">
    <source>
        <dbReference type="ARBA" id="ARBA00004997"/>
    </source>
</evidence>
<dbReference type="Gene3D" id="2.40.33.10">
    <property type="entry name" value="PK beta-barrel domain-like"/>
    <property type="match status" value="1"/>
</dbReference>
<comment type="similarity">
    <text evidence="3 14">Belongs to the pyruvate kinase family.</text>
</comment>
<dbReference type="InterPro" id="IPR015793">
    <property type="entry name" value="Pyrv_Knase_brl"/>
</dbReference>
<dbReference type="Pfam" id="PF02887">
    <property type="entry name" value="PK_C"/>
    <property type="match status" value="1"/>
</dbReference>
<evidence type="ECO:0000256" key="14">
    <source>
        <dbReference type="RuleBase" id="RU000504"/>
    </source>
</evidence>
<dbReference type="InterPro" id="IPR001697">
    <property type="entry name" value="Pyr_Knase"/>
</dbReference>
<evidence type="ECO:0000256" key="1">
    <source>
        <dbReference type="ARBA" id="ARBA00001958"/>
    </source>
</evidence>
<dbReference type="InterPro" id="IPR011037">
    <property type="entry name" value="Pyrv_Knase-like_insert_dom_sf"/>
</dbReference>
<evidence type="ECO:0000256" key="7">
    <source>
        <dbReference type="ARBA" id="ARBA00022741"/>
    </source>
</evidence>
<dbReference type="EMBL" id="CP058235">
    <property type="protein sequence ID" value="QLC51918.1"/>
    <property type="molecule type" value="Genomic_DNA"/>
</dbReference>
<dbReference type="GO" id="GO:0004743">
    <property type="term" value="F:pyruvate kinase activity"/>
    <property type="evidence" value="ECO:0007669"/>
    <property type="project" value="UniProtKB-EC"/>
</dbReference>
<keyword evidence="8 14" id="KW-0418">Kinase</keyword>
<keyword evidence="11 14" id="KW-0324">Glycolysis</keyword>
<proteinExistence type="inferred from homology"/>
<keyword evidence="10 14" id="KW-0460">Magnesium</keyword>
<dbReference type="PANTHER" id="PTHR11817">
    <property type="entry name" value="PYRUVATE KINASE"/>
    <property type="match status" value="1"/>
</dbReference>
<dbReference type="NCBIfam" id="NF004978">
    <property type="entry name" value="PRK06354.1"/>
    <property type="match status" value="1"/>
</dbReference>
<name>A0ABX6QH55_9HYPH</name>
<dbReference type="NCBIfam" id="NF004491">
    <property type="entry name" value="PRK05826.1"/>
    <property type="match status" value="1"/>
</dbReference>
<dbReference type="NCBIfam" id="NF004886">
    <property type="entry name" value="PRK06247.1"/>
    <property type="match status" value="1"/>
</dbReference>
<dbReference type="GO" id="GO:0016301">
    <property type="term" value="F:kinase activity"/>
    <property type="evidence" value="ECO:0007669"/>
    <property type="project" value="UniProtKB-KW"/>
</dbReference>
<dbReference type="InterPro" id="IPR040442">
    <property type="entry name" value="Pyrv_kinase-like_dom_sf"/>
</dbReference>
<keyword evidence="18" id="KW-1185">Reference proteome</keyword>
<dbReference type="InterPro" id="IPR036918">
    <property type="entry name" value="Pyrv_Knase_C_sf"/>
</dbReference>
<evidence type="ECO:0000259" key="16">
    <source>
        <dbReference type="Pfam" id="PF02887"/>
    </source>
</evidence>
<protein>
    <recommendedName>
        <fullName evidence="4 13">Pyruvate kinase</fullName>
        <ecNumber evidence="4 13">2.7.1.40</ecNumber>
    </recommendedName>
</protein>
<evidence type="ECO:0000259" key="15">
    <source>
        <dbReference type="Pfam" id="PF00224"/>
    </source>
</evidence>
<sequence>MKRARKVKIVATLGPASFSISMIEKLFRAGADVFRLNMSHTDRETMDDLIKRIRKVEKIVQRPIGILVDLQGPKLRVGCFAKGQEDLRVGQSFTLDDCDVPGDTQRVFFPHGDVLAAVKPGDRLLIDDGKLELRAEKCDGHSIECCVVSGTRISDRKGVSFPDTVLPFGSLTQKDKLDLQALLQQPVDWVALSFIQRPEDIIAVRRLTKNKVSLMAKIEKPQALEHIEKIIDVSDGIMIARGDLGVEMPLEKIPALQIELIKACRLAGKPVVVATQMLESMITSSVPTRAEVSDVATAVYAGSDAVMLSAESASGLYPEEAVLMMDRIARQIEQDHTYAAMVGAQHPAPESTGTDAISLAARQIAETLQLAVIIAYTASGTTGMRASRERPSKPIVALSPIVETARRLALVWGLHCVVSEDAQDLEDMVDRAASIAFQEGFCQGGDRFLVTAGVPLGTPGATNLLRIASVSQDGKKGI</sequence>
<organism evidence="17 18">
    <name type="scientific">Bartonella alsatica</name>
    <dbReference type="NCBI Taxonomy" id="52764"/>
    <lineage>
        <taxon>Bacteria</taxon>
        <taxon>Pseudomonadati</taxon>
        <taxon>Pseudomonadota</taxon>
        <taxon>Alphaproteobacteria</taxon>
        <taxon>Hyphomicrobiales</taxon>
        <taxon>Bartonellaceae</taxon>
        <taxon>Bartonella</taxon>
    </lineage>
</organism>
<dbReference type="PRINTS" id="PR01050">
    <property type="entry name" value="PYRUVTKNASE"/>
</dbReference>
<dbReference type="InterPro" id="IPR018209">
    <property type="entry name" value="Pyrv_Knase_AS"/>
</dbReference>
<evidence type="ECO:0000313" key="17">
    <source>
        <dbReference type="EMBL" id="QLC51918.1"/>
    </source>
</evidence>
<comment type="cofactor">
    <cofactor evidence="1">
        <name>K(+)</name>
        <dbReference type="ChEBI" id="CHEBI:29103"/>
    </cofactor>
</comment>
<evidence type="ECO:0000256" key="5">
    <source>
        <dbReference type="ARBA" id="ARBA00022679"/>
    </source>
</evidence>
<dbReference type="InterPro" id="IPR015806">
    <property type="entry name" value="Pyrv_Knase_insert_dom_sf"/>
</dbReference>
<evidence type="ECO:0000256" key="9">
    <source>
        <dbReference type="ARBA" id="ARBA00022840"/>
    </source>
</evidence>
<accession>A0ABX6QH55</accession>